<evidence type="ECO:0000256" key="3">
    <source>
        <dbReference type="ARBA" id="ARBA00022603"/>
    </source>
</evidence>
<evidence type="ECO:0000256" key="1">
    <source>
        <dbReference type="ARBA" id="ARBA00022490"/>
    </source>
</evidence>
<dbReference type="AlphaFoldDB" id="A0AB37XLQ0"/>
<accession>A0AB37XLQ0</accession>
<dbReference type="Proteomes" id="UP000294017">
    <property type="component" value="Unassembled WGS sequence"/>
</dbReference>
<keyword evidence="4" id="KW-0808">Transferase</keyword>
<dbReference type="InterPro" id="IPR029063">
    <property type="entry name" value="SAM-dependent_MTases_sf"/>
</dbReference>
<dbReference type="InterPro" id="IPR003682">
    <property type="entry name" value="rRNA_ssu_MeTfrase_G"/>
</dbReference>
<evidence type="ECO:0000313" key="8">
    <source>
        <dbReference type="Proteomes" id="UP000294017"/>
    </source>
</evidence>
<evidence type="ECO:0000256" key="6">
    <source>
        <dbReference type="ARBA" id="ARBA00031818"/>
    </source>
</evidence>
<evidence type="ECO:0000313" key="7">
    <source>
        <dbReference type="EMBL" id="RZH99932.1"/>
    </source>
</evidence>
<keyword evidence="3" id="KW-0489">Methyltransferase</keyword>
<evidence type="ECO:0000256" key="4">
    <source>
        <dbReference type="ARBA" id="ARBA00022679"/>
    </source>
</evidence>
<protein>
    <recommendedName>
        <fullName evidence="6">Glucose-inhibited division protein B</fullName>
    </recommendedName>
</protein>
<dbReference type="PANTHER" id="PTHR31760">
    <property type="entry name" value="S-ADENOSYL-L-METHIONINE-DEPENDENT METHYLTRANSFERASES SUPERFAMILY PROTEIN"/>
    <property type="match status" value="1"/>
</dbReference>
<comment type="caution">
    <text evidence="7">The sequence shown here is derived from an EMBL/GenBank/DDBJ whole genome shotgun (WGS) entry which is preliminary data.</text>
</comment>
<keyword evidence="5" id="KW-0949">S-adenosyl-L-methionine</keyword>
<dbReference type="PANTHER" id="PTHR31760:SF0">
    <property type="entry name" value="S-ADENOSYL-L-METHIONINE-DEPENDENT METHYLTRANSFERASES SUPERFAMILY PROTEIN"/>
    <property type="match status" value="1"/>
</dbReference>
<dbReference type="Gene3D" id="3.40.50.150">
    <property type="entry name" value="Vaccinia Virus protein VP39"/>
    <property type="match status" value="1"/>
</dbReference>
<organism evidence="7 8">
    <name type="scientific">Staphylococcus aureus</name>
    <dbReference type="NCBI Taxonomy" id="1280"/>
    <lineage>
        <taxon>Bacteria</taxon>
        <taxon>Bacillati</taxon>
        <taxon>Bacillota</taxon>
        <taxon>Bacilli</taxon>
        <taxon>Bacillales</taxon>
        <taxon>Staphylococcaceae</taxon>
        <taxon>Staphylococcus</taxon>
    </lineage>
</organism>
<feature type="non-terminal residue" evidence="7">
    <location>
        <position position="1"/>
    </location>
</feature>
<evidence type="ECO:0000256" key="5">
    <source>
        <dbReference type="ARBA" id="ARBA00022691"/>
    </source>
</evidence>
<proteinExistence type="predicted"/>
<sequence length="87" mass="9410">GVYRESSDVVTARAVASLSVLSELCLPLVKKVGQFVALQSSKGEEELEEAKFAISVLGGNVKATHTFELPDDAGARQMFIIDKQRQT</sequence>
<name>A0AB37XLQ0_STAAU</name>
<keyword evidence="2" id="KW-0698">rRNA processing</keyword>
<dbReference type="GO" id="GO:0070043">
    <property type="term" value="F:rRNA (guanine-N7-)-methyltransferase activity"/>
    <property type="evidence" value="ECO:0007669"/>
    <property type="project" value="TreeGrafter"/>
</dbReference>
<evidence type="ECO:0000256" key="2">
    <source>
        <dbReference type="ARBA" id="ARBA00022552"/>
    </source>
</evidence>
<keyword evidence="1" id="KW-0963">Cytoplasm</keyword>
<dbReference type="EMBL" id="RQTF01000769">
    <property type="protein sequence ID" value="RZH99932.1"/>
    <property type="molecule type" value="Genomic_DNA"/>
</dbReference>
<dbReference type="Pfam" id="PF02527">
    <property type="entry name" value="GidB"/>
    <property type="match status" value="1"/>
</dbReference>
<gene>
    <name evidence="7" type="ORF">EIH03_17470</name>
</gene>
<dbReference type="RefSeq" id="WP_207215083.1">
    <property type="nucleotide sequence ID" value="NZ_RQTF01000769.1"/>
</dbReference>
<reference evidence="7 8" key="1">
    <citation type="submission" date="2018-11" db="EMBL/GenBank/DDBJ databases">
        <title>Genomic profiling of Staphylococcus species from a Poultry farm system in KwaZulu-Natal, South Africa.</title>
        <authorList>
            <person name="Amoako D.G."/>
            <person name="Somboro A.M."/>
            <person name="Abia A.L.K."/>
            <person name="Bester L.A."/>
            <person name="Essack S.Y."/>
        </authorList>
    </citation>
    <scope>NUCLEOTIDE SEQUENCE [LARGE SCALE GENOMIC DNA]</scope>
    <source>
        <strain evidence="7 8">SA12</strain>
    </source>
</reference>
<feature type="non-terminal residue" evidence="7">
    <location>
        <position position="87"/>
    </location>
</feature>
<dbReference type="GO" id="GO:0005829">
    <property type="term" value="C:cytosol"/>
    <property type="evidence" value="ECO:0007669"/>
    <property type="project" value="TreeGrafter"/>
</dbReference>
<dbReference type="SUPFAM" id="SSF53335">
    <property type="entry name" value="S-adenosyl-L-methionine-dependent methyltransferases"/>
    <property type="match status" value="1"/>
</dbReference>